<protein>
    <submittedName>
        <fullName evidence="1">Uncharacterized protein</fullName>
    </submittedName>
</protein>
<sequence>MDQGHWVNCENFLEQKIMTPPACNPHQTVIFWDVMAPHESRVGFSGPIAHILLVNKAIELKMCITAEDDFTLKIRIIFEFSFSPFYESL</sequence>
<accession>A0A0K2SYQ6</accession>
<evidence type="ECO:0000313" key="1">
    <source>
        <dbReference type="EMBL" id="CDW18512.1"/>
    </source>
</evidence>
<name>A0A0K2SYQ6_LEPSM</name>
<organism evidence="1">
    <name type="scientific">Lepeophtheirus salmonis</name>
    <name type="common">Salmon louse</name>
    <name type="synonym">Caligus salmonis</name>
    <dbReference type="NCBI Taxonomy" id="72036"/>
    <lineage>
        <taxon>Eukaryota</taxon>
        <taxon>Metazoa</taxon>
        <taxon>Ecdysozoa</taxon>
        <taxon>Arthropoda</taxon>
        <taxon>Crustacea</taxon>
        <taxon>Multicrustacea</taxon>
        <taxon>Hexanauplia</taxon>
        <taxon>Copepoda</taxon>
        <taxon>Siphonostomatoida</taxon>
        <taxon>Caligidae</taxon>
        <taxon>Lepeophtheirus</taxon>
    </lineage>
</organism>
<dbReference type="AlphaFoldDB" id="A0A0K2SYQ6"/>
<reference evidence="1" key="1">
    <citation type="submission" date="2014-05" db="EMBL/GenBank/DDBJ databases">
        <authorList>
            <person name="Chronopoulou M."/>
        </authorList>
    </citation>
    <scope>NUCLEOTIDE SEQUENCE</scope>
    <source>
        <tissue evidence="1">Whole organism</tissue>
    </source>
</reference>
<dbReference type="EMBL" id="HACA01001151">
    <property type="protein sequence ID" value="CDW18512.1"/>
    <property type="molecule type" value="Transcribed_RNA"/>
</dbReference>
<proteinExistence type="predicted"/>